<name>A0A249PBL1_9HYPH</name>
<organism evidence="1 2">
    <name type="scientific">Sinorhizobium sojae CCBAU 05684</name>
    <dbReference type="NCBI Taxonomy" id="716928"/>
    <lineage>
        <taxon>Bacteria</taxon>
        <taxon>Pseudomonadati</taxon>
        <taxon>Pseudomonadota</taxon>
        <taxon>Alphaproteobacteria</taxon>
        <taxon>Hyphomicrobiales</taxon>
        <taxon>Rhizobiaceae</taxon>
        <taxon>Sinorhizobium/Ensifer group</taxon>
        <taxon>Sinorhizobium</taxon>
    </lineage>
</organism>
<evidence type="ECO:0000313" key="1">
    <source>
        <dbReference type="EMBL" id="ASY63155.1"/>
    </source>
</evidence>
<reference evidence="1 2" key="1">
    <citation type="submission" date="2017-08" db="EMBL/GenBank/DDBJ databases">
        <title>Multipartite genome sequences of Sinorhizobium species nodulating soybeans.</title>
        <authorList>
            <person name="Tian C.F."/>
        </authorList>
    </citation>
    <scope>NUCLEOTIDE SEQUENCE [LARGE SCALE GENOMIC DNA]</scope>
    <source>
        <strain evidence="1 2">CCBAU 05684</strain>
    </source>
</reference>
<dbReference type="SUPFAM" id="SSF53474">
    <property type="entry name" value="alpha/beta-Hydrolases"/>
    <property type="match status" value="1"/>
</dbReference>
<keyword evidence="2" id="KW-1185">Reference proteome</keyword>
<proteinExistence type="predicted"/>
<accession>A0A249PBL1</accession>
<sequence length="186" mass="19786">MVTDIHGKPGAADCLSRQFPGRARMVVRTIGLPELLGVDCTGEGLHRHLVAGDGFVRAAQRLVDVAEDADVALGYSAGGMVLWQAALHGFSLARLICLSSTRLRQVSAATMPVPALAIFGQSDSNRPADTWNAGSGVETFIIPRAGHEFYVANSAARDLCLARMVDFLSRSRADISGYSDSANRTI</sequence>
<dbReference type="AlphaFoldDB" id="A0A249PBL1"/>
<dbReference type="STRING" id="716928.GCA_000261485_04237"/>
<protein>
    <recommendedName>
        <fullName evidence="3">Alpha/beta hydrolase</fullName>
    </recommendedName>
</protein>
<dbReference type="Gene3D" id="3.40.50.1820">
    <property type="entry name" value="alpha/beta hydrolase"/>
    <property type="match status" value="1"/>
</dbReference>
<dbReference type="eggNOG" id="ENOG502ZE6Z">
    <property type="taxonomic scope" value="Bacteria"/>
</dbReference>
<dbReference type="EMBL" id="CP023067">
    <property type="protein sequence ID" value="ASY63155.1"/>
    <property type="molecule type" value="Genomic_DNA"/>
</dbReference>
<dbReference type="Proteomes" id="UP000217211">
    <property type="component" value="Chromosome"/>
</dbReference>
<evidence type="ECO:0000313" key="2">
    <source>
        <dbReference type="Proteomes" id="UP000217211"/>
    </source>
</evidence>
<dbReference type="InterPro" id="IPR029058">
    <property type="entry name" value="AB_hydrolase_fold"/>
</dbReference>
<dbReference type="KEGG" id="esj:SJ05684_c17130"/>
<gene>
    <name evidence="1" type="ORF">SJ05684_c17130</name>
</gene>
<evidence type="ECO:0008006" key="3">
    <source>
        <dbReference type="Google" id="ProtNLM"/>
    </source>
</evidence>